<sequence length="332" mass="38021">MGKVKKLILNLSIGLFLMGLTGCDLIAKTPEGVKNTVVATVGSDKITKGEFDKRMSLQIAQYEAYYGKGFFDKKENAEYLKELKSQALEQMIDEKIYLQKAKELNLIPDEKTLSSDVDKKVDEAKKAAGDEKKFNEQLSNLKITIDDYKELVRNSIIFEKLYDNQTKDVKVTDQEITNYYHENSYDYTEKPNVMNVSHILVNTEEEAKKVKDEIDKGMKFEDAAKKYSTDPGSKDKGGELGDIYYSDKNYDKDFMIAAIALPEGKISTPVKSQFGYHIIKVNKKTEYPLVPLEKVKNEISGMLLEQKKSDKFQETINAWKEKIKIKSYEDRL</sequence>
<dbReference type="Pfam" id="PF13624">
    <property type="entry name" value="SurA_N_3"/>
    <property type="match status" value="1"/>
</dbReference>
<dbReference type="RefSeq" id="WP_078697187.1">
    <property type="nucleotide sequence ID" value="NZ_FUYH01000018.1"/>
</dbReference>
<dbReference type="OrthoDB" id="14196at2"/>
<feature type="domain" description="PpiC" evidence="7">
    <location>
        <begin position="191"/>
        <end position="283"/>
    </location>
</feature>
<dbReference type="InterPro" id="IPR023058">
    <property type="entry name" value="PPIase_PpiC_CS"/>
</dbReference>
<dbReference type="STRING" id="1147123.SAMN05443428_11829"/>
<dbReference type="InterPro" id="IPR000297">
    <property type="entry name" value="PPIase_PpiC"/>
</dbReference>
<evidence type="ECO:0000256" key="3">
    <source>
        <dbReference type="ARBA" id="ARBA00022729"/>
    </source>
</evidence>
<reference evidence="9" key="1">
    <citation type="submission" date="2017-02" db="EMBL/GenBank/DDBJ databases">
        <authorList>
            <person name="Varghese N."/>
            <person name="Submissions S."/>
        </authorList>
    </citation>
    <scope>NUCLEOTIDE SEQUENCE [LARGE SCALE GENOMIC DNA]</scope>
    <source>
        <strain evidence="9">USBA 833</strain>
    </source>
</reference>
<organism evidence="8 9">
    <name type="scientific">Caloramator quimbayensis</name>
    <dbReference type="NCBI Taxonomy" id="1147123"/>
    <lineage>
        <taxon>Bacteria</taxon>
        <taxon>Bacillati</taxon>
        <taxon>Bacillota</taxon>
        <taxon>Clostridia</taxon>
        <taxon>Eubacteriales</taxon>
        <taxon>Clostridiaceae</taxon>
        <taxon>Caloramator</taxon>
    </lineage>
</organism>
<dbReference type="PANTHER" id="PTHR47245">
    <property type="entry name" value="PEPTIDYLPROLYL ISOMERASE"/>
    <property type="match status" value="1"/>
</dbReference>
<protein>
    <recommendedName>
        <fullName evidence="2">peptidylprolyl isomerase</fullName>
        <ecNumber evidence="2">5.2.1.8</ecNumber>
    </recommendedName>
</protein>
<dbReference type="Pfam" id="PF00639">
    <property type="entry name" value="Rotamase"/>
    <property type="match status" value="1"/>
</dbReference>
<dbReference type="EMBL" id="FUYH01000018">
    <property type="protein sequence ID" value="SKA95419.1"/>
    <property type="molecule type" value="Genomic_DNA"/>
</dbReference>
<evidence type="ECO:0000256" key="5">
    <source>
        <dbReference type="ARBA" id="ARBA00023235"/>
    </source>
</evidence>
<comment type="catalytic activity">
    <reaction evidence="1">
        <text>[protein]-peptidylproline (omega=180) = [protein]-peptidylproline (omega=0)</text>
        <dbReference type="Rhea" id="RHEA:16237"/>
        <dbReference type="Rhea" id="RHEA-COMP:10747"/>
        <dbReference type="Rhea" id="RHEA-COMP:10748"/>
        <dbReference type="ChEBI" id="CHEBI:83833"/>
        <dbReference type="ChEBI" id="CHEBI:83834"/>
        <dbReference type="EC" id="5.2.1.8"/>
    </reaction>
</comment>
<evidence type="ECO:0000259" key="7">
    <source>
        <dbReference type="PROSITE" id="PS50198"/>
    </source>
</evidence>
<dbReference type="GO" id="GO:0003755">
    <property type="term" value="F:peptidyl-prolyl cis-trans isomerase activity"/>
    <property type="evidence" value="ECO:0007669"/>
    <property type="project" value="UniProtKB-KW"/>
</dbReference>
<dbReference type="SUPFAM" id="SSF109998">
    <property type="entry name" value="Triger factor/SurA peptide-binding domain-like"/>
    <property type="match status" value="1"/>
</dbReference>
<evidence type="ECO:0000256" key="2">
    <source>
        <dbReference type="ARBA" id="ARBA00013194"/>
    </source>
</evidence>
<dbReference type="PROSITE" id="PS50198">
    <property type="entry name" value="PPIC_PPIASE_2"/>
    <property type="match status" value="1"/>
</dbReference>
<dbReference type="InterPro" id="IPR046357">
    <property type="entry name" value="PPIase_dom_sf"/>
</dbReference>
<keyword evidence="5 6" id="KW-0413">Isomerase</keyword>
<dbReference type="Proteomes" id="UP000190105">
    <property type="component" value="Unassembled WGS sequence"/>
</dbReference>
<keyword evidence="3" id="KW-0732">Signal</keyword>
<dbReference type="PROSITE" id="PS51257">
    <property type="entry name" value="PROKAR_LIPOPROTEIN"/>
    <property type="match status" value="1"/>
</dbReference>
<gene>
    <name evidence="8" type="ORF">SAMN05443428_11829</name>
</gene>
<dbReference type="SUPFAM" id="SSF54534">
    <property type="entry name" value="FKBP-like"/>
    <property type="match status" value="1"/>
</dbReference>
<dbReference type="AlphaFoldDB" id="A0A1T4Y0U5"/>
<proteinExistence type="predicted"/>
<name>A0A1T4Y0U5_9CLOT</name>
<dbReference type="Gene3D" id="1.10.4030.10">
    <property type="entry name" value="Porin chaperone SurA, peptide-binding domain"/>
    <property type="match status" value="2"/>
</dbReference>
<dbReference type="Gene3D" id="3.10.50.40">
    <property type="match status" value="1"/>
</dbReference>
<accession>A0A1T4Y0U5</accession>
<keyword evidence="9" id="KW-1185">Reference proteome</keyword>
<evidence type="ECO:0000313" key="9">
    <source>
        <dbReference type="Proteomes" id="UP000190105"/>
    </source>
</evidence>
<dbReference type="NCBIfam" id="NF000809">
    <property type="entry name" value="PRK00059.1"/>
    <property type="match status" value="1"/>
</dbReference>
<keyword evidence="4 6" id="KW-0697">Rotamase</keyword>
<evidence type="ECO:0000256" key="6">
    <source>
        <dbReference type="PROSITE-ProRule" id="PRU00278"/>
    </source>
</evidence>
<dbReference type="InterPro" id="IPR027304">
    <property type="entry name" value="Trigger_fact/SurA_dom_sf"/>
</dbReference>
<dbReference type="PROSITE" id="PS01096">
    <property type="entry name" value="PPIC_PPIASE_1"/>
    <property type="match status" value="1"/>
</dbReference>
<evidence type="ECO:0000313" key="8">
    <source>
        <dbReference type="EMBL" id="SKA95419.1"/>
    </source>
</evidence>
<evidence type="ECO:0000256" key="1">
    <source>
        <dbReference type="ARBA" id="ARBA00000971"/>
    </source>
</evidence>
<evidence type="ECO:0000256" key="4">
    <source>
        <dbReference type="ARBA" id="ARBA00023110"/>
    </source>
</evidence>
<dbReference type="InterPro" id="IPR050245">
    <property type="entry name" value="PrsA_foldase"/>
</dbReference>
<dbReference type="EC" id="5.2.1.8" evidence="2"/>
<dbReference type="PANTHER" id="PTHR47245:SF1">
    <property type="entry name" value="FOLDASE PROTEIN PRSA"/>
    <property type="match status" value="1"/>
</dbReference>